<dbReference type="EMBL" id="JBHUEN010000021">
    <property type="protein sequence ID" value="MFD1881852.1"/>
    <property type="molecule type" value="Genomic_DNA"/>
</dbReference>
<evidence type="ECO:0000256" key="5">
    <source>
        <dbReference type="SAM" id="MobiDB-lite"/>
    </source>
</evidence>
<feature type="compositionally biased region" description="Polar residues" evidence="5">
    <location>
        <begin position="415"/>
        <end position="431"/>
    </location>
</feature>
<evidence type="ECO:0000256" key="2">
    <source>
        <dbReference type="ARBA" id="ARBA00022741"/>
    </source>
</evidence>
<sequence length="769" mass="79273">MSAPDPDGRLSPGAPADAAPSDEEPDQPRAPDQPGPGRPHAAAADKETNQSAAPGQAKPDTATGVDAERTRIATPAAGAPDDDRTRISTPPSPHPSLPGRTAAEDRTRILIPEAATPEDAPVVAPGTLINNNYRIREQISAGGMGEVYLAENVFTGDPVAVKIALPELARDEAIVALFRREARILGQLSDDAIVRYHNFVLDQGLGRYCLIMEYIDGIALWDRVQTSGPMPAAAAARMMRRLAAGLAKAHARGVTHRDLSPDNVMLRGDDVDHAVLIDFGIARSAEMGDGLQGRFAGKFKYVAPEQLGHHGGEIGPAADIYGMALMLAAVLRGAPLEMGSTTAEAAAVRTRIPDLSSIPPDLFPLLQHMLEPAPAARPASMDAVVAMLDDPTRIPARYRLPLWVDQEAPAATPDQPGTHSGTTGIVDSSDSPFGPVTAPQVIPEPGAAPRVRWPLFAGLAAGVAALAAAGAFFALRPAPAPPEDPGTVTQQGAGNDLAANLDRVLGPRDPATRDGWLAAQTVPACTHVFRVASGVDAGRIGVLADGARDLRNLRGAYDKAFSASPALADQRVLAVQCPAVDFVRALAGRTAAPPVLSLDSQKLVGDGTVVGRLTDTGGRATWLFLVSSEGQVHDLSPRLQTAADGSQTFSFNMALKPGSGATPQMIVAVVADQPLTAPATAPAGAEAATLLPAVLDEIAAGNGKVAVDQAYLQMLPAPPSVAPPAVPPAAPAGVPSSTPPVAPPATPADVPADTGPNPPRTPDPAPLPQ</sequence>
<proteinExistence type="predicted"/>
<dbReference type="PANTHER" id="PTHR43289:SF34">
    <property type="entry name" value="SERINE_THREONINE-PROTEIN KINASE YBDM-RELATED"/>
    <property type="match status" value="1"/>
</dbReference>
<feature type="domain" description="Protein kinase" evidence="6">
    <location>
        <begin position="133"/>
        <end position="393"/>
    </location>
</feature>
<dbReference type="PROSITE" id="PS00109">
    <property type="entry name" value="PROTEIN_KINASE_TYR"/>
    <property type="match status" value="1"/>
</dbReference>
<dbReference type="Pfam" id="PF00069">
    <property type="entry name" value="Pkinase"/>
    <property type="match status" value="1"/>
</dbReference>
<dbReference type="Gene3D" id="3.30.200.20">
    <property type="entry name" value="Phosphorylase Kinase, domain 1"/>
    <property type="match status" value="1"/>
</dbReference>
<name>A0ABW4R710_9RHOB</name>
<dbReference type="InterPro" id="IPR000719">
    <property type="entry name" value="Prot_kinase_dom"/>
</dbReference>
<keyword evidence="1" id="KW-0808">Transferase</keyword>
<organism evidence="7 8">
    <name type="scientific">Paracoccus pacificus</name>
    <dbReference type="NCBI Taxonomy" id="1463598"/>
    <lineage>
        <taxon>Bacteria</taxon>
        <taxon>Pseudomonadati</taxon>
        <taxon>Pseudomonadota</taxon>
        <taxon>Alphaproteobacteria</taxon>
        <taxon>Rhodobacterales</taxon>
        <taxon>Paracoccaceae</taxon>
        <taxon>Paracoccus</taxon>
    </lineage>
</organism>
<feature type="region of interest" description="Disordered" evidence="5">
    <location>
        <begin position="409"/>
        <end position="431"/>
    </location>
</feature>
<dbReference type="Proteomes" id="UP001597213">
    <property type="component" value="Unassembled WGS sequence"/>
</dbReference>
<feature type="region of interest" description="Disordered" evidence="5">
    <location>
        <begin position="1"/>
        <end position="102"/>
    </location>
</feature>
<accession>A0ABW4R710</accession>
<dbReference type="Gene3D" id="1.10.510.10">
    <property type="entry name" value="Transferase(Phosphotransferase) domain 1"/>
    <property type="match status" value="1"/>
</dbReference>
<keyword evidence="4" id="KW-0067">ATP-binding</keyword>
<evidence type="ECO:0000256" key="3">
    <source>
        <dbReference type="ARBA" id="ARBA00022777"/>
    </source>
</evidence>
<dbReference type="GO" id="GO:0016301">
    <property type="term" value="F:kinase activity"/>
    <property type="evidence" value="ECO:0007669"/>
    <property type="project" value="UniProtKB-KW"/>
</dbReference>
<protein>
    <submittedName>
        <fullName evidence="7">Protein kinase</fullName>
    </submittedName>
</protein>
<dbReference type="PROSITE" id="PS50011">
    <property type="entry name" value="PROTEIN_KINASE_DOM"/>
    <property type="match status" value="1"/>
</dbReference>
<dbReference type="SUPFAM" id="SSF56112">
    <property type="entry name" value="Protein kinase-like (PK-like)"/>
    <property type="match status" value="1"/>
</dbReference>
<comment type="caution">
    <text evidence="7">The sequence shown here is derived from an EMBL/GenBank/DDBJ whole genome shotgun (WGS) entry which is preliminary data.</text>
</comment>
<dbReference type="CDD" id="cd14014">
    <property type="entry name" value="STKc_PknB_like"/>
    <property type="match status" value="1"/>
</dbReference>
<evidence type="ECO:0000313" key="7">
    <source>
        <dbReference type="EMBL" id="MFD1881852.1"/>
    </source>
</evidence>
<gene>
    <name evidence="7" type="ORF">ACFSCT_09005</name>
</gene>
<evidence type="ECO:0000259" key="6">
    <source>
        <dbReference type="PROSITE" id="PS50011"/>
    </source>
</evidence>
<dbReference type="RefSeq" id="WP_379142050.1">
    <property type="nucleotide sequence ID" value="NZ_JBHUEN010000021.1"/>
</dbReference>
<keyword evidence="8" id="KW-1185">Reference proteome</keyword>
<keyword evidence="3 7" id="KW-0418">Kinase</keyword>
<evidence type="ECO:0000256" key="4">
    <source>
        <dbReference type="ARBA" id="ARBA00022840"/>
    </source>
</evidence>
<keyword evidence="2" id="KW-0547">Nucleotide-binding</keyword>
<feature type="compositionally biased region" description="Pro residues" evidence="5">
    <location>
        <begin position="720"/>
        <end position="730"/>
    </location>
</feature>
<feature type="region of interest" description="Disordered" evidence="5">
    <location>
        <begin position="720"/>
        <end position="769"/>
    </location>
</feature>
<feature type="compositionally biased region" description="Pro residues" evidence="5">
    <location>
        <begin position="756"/>
        <end position="769"/>
    </location>
</feature>
<reference evidence="8" key="1">
    <citation type="journal article" date="2019" name="Int. J. Syst. Evol. Microbiol.">
        <title>The Global Catalogue of Microorganisms (GCM) 10K type strain sequencing project: providing services to taxonomists for standard genome sequencing and annotation.</title>
        <authorList>
            <consortium name="The Broad Institute Genomics Platform"/>
            <consortium name="The Broad Institute Genome Sequencing Center for Infectious Disease"/>
            <person name="Wu L."/>
            <person name="Ma J."/>
        </authorList>
    </citation>
    <scope>NUCLEOTIDE SEQUENCE [LARGE SCALE GENOMIC DNA]</scope>
    <source>
        <strain evidence="8">CCUG 56029</strain>
    </source>
</reference>
<dbReference type="PANTHER" id="PTHR43289">
    <property type="entry name" value="MITOGEN-ACTIVATED PROTEIN KINASE KINASE KINASE 20-RELATED"/>
    <property type="match status" value="1"/>
</dbReference>
<evidence type="ECO:0000256" key="1">
    <source>
        <dbReference type="ARBA" id="ARBA00022679"/>
    </source>
</evidence>
<dbReference type="InterPro" id="IPR011009">
    <property type="entry name" value="Kinase-like_dom_sf"/>
</dbReference>
<dbReference type="InterPro" id="IPR008266">
    <property type="entry name" value="Tyr_kinase_AS"/>
</dbReference>
<feature type="compositionally biased region" description="Pro residues" evidence="5">
    <location>
        <begin position="737"/>
        <end position="746"/>
    </location>
</feature>
<evidence type="ECO:0000313" key="8">
    <source>
        <dbReference type="Proteomes" id="UP001597213"/>
    </source>
</evidence>